<reference evidence="1" key="1">
    <citation type="submission" date="2021-05" db="EMBL/GenBank/DDBJ databases">
        <title>The genome of the haptophyte Pavlova lutheri (Diacronema luteri, Pavlovales) - a model for lipid biosynthesis in eukaryotic algae.</title>
        <authorList>
            <person name="Hulatt C.J."/>
            <person name="Posewitz M.C."/>
        </authorList>
    </citation>
    <scope>NUCLEOTIDE SEQUENCE</scope>
    <source>
        <strain evidence="1">NIVA-4/92</strain>
    </source>
</reference>
<accession>A0A8J5XVA2</accession>
<name>A0A8J5XVA2_DIALT</name>
<protein>
    <submittedName>
        <fullName evidence="1">Uncharacterized protein</fullName>
    </submittedName>
</protein>
<dbReference type="OrthoDB" id="10566122at2759"/>
<keyword evidence="2" id="KW-1185">Reference proteome</keyword>
<evidence type="ECO:0000313" key="2">
    <source>
        <dbReference type="Proteomes" id="UP000751190"/>
    </source>
</evidence>
<dbReference type="AlphaFoldDB" id="A0A8J5XVA2"/>
<dbReference type="Proteomes" id="UP000751190">
    <property type="component" value="Unassembled WGS sequence"/>
</dbReference>
<dbReference type="EMBL" id="JAGTXO010000001">
    <property type="protein sequence ID" value="KAG8471314.1"/>
    <property type="molecule type" value="Genomic_DNA"/>
</dbReference>
<gene>
    <name evidence="1" type="ORF">KFE25_009735</name>
</gene>
<comment type="caution">
    <text evidence="1">The sequence shown here is derived from an EMBL/GenBank/DDBJ whole genome shotgun (WGS) entry which is preliminary data.</text>
</comment>
<sequence>MAALERLSGANADIAAAVEHAAEAIEVLSTSDARKIAVFTRHADGFFQRLGAARDEICAHAHLMDEFAFGDGAADGSQGLLAYRTRLNPARQRLHLANLVAASASEALAACVGQPAEAPASEPMDKE</sequence>
<proteinExistence type="predicted"/>
<organism evidence="1 2">
    <name type="scientific">Diacronema lutheri</name>
    <name type="common">Unicellular marine alga</name>
    <name type="synonym">Monochrysis lutheri</name>
    <dbReference type="NCBI Taxonomy" id="2081491"/>
    <lineage>
        <taxon>Eukaryota</taxon>
        <taxon>Haptista</taxon>
        <taxon>Haptophyta</taxon>
        <taxon>Pavlovophyceae</taxon>
        <taxon>Pavlovales</taxon>
        <taxon>Pavlovaceae</taxon>
        <taxon>Diacronema</taxon>
    </lineage>
</organism>
<evidence type="ECO:0000313" key="1">
    <source>
        <dbReference type="EMBL" id="KAG8471314.1"/>
    </source>
</evidence>